<sequence>MLIAYKGNKYSVPHYFASKEVWLRVLYGTTLQIYSSKNKLIASHNISMKKGEVILNKEHFEGYRNDNQFDSLAISISRLTKRFANYRNINKFVENVKVAKRINPAYHLYKIANLFEYYDDADGPRSCGIPLRYMYYGNGRVF</sequence>
<dbReference type="AlphaFoldDB" id="A0A363CWB7"/>
<gene>
    <name evidence="2" type="ORF">B0174_11385</name>
</gene>
<dbReference type="OrthoDB" id="9798623at2"/>
<accession>A0A363CWB7</accession>
<protein>
    <recommendedName>
        <fullName evidence="1">Transposase for insertion sequence element IS21-like C-terminal domain-containing protein</fullName>
    </recommendedName>
</protein>
<organism evidence="2 3">
    <name type="scientific">Arcobacter caeni</name>
    <dbReference type="NCBI Taxonomy" id="1912877"/>
    <lineage>
        <taxon>Bacteria</taxon>
        <taxon>Pseudomonadati</taxon>
        <taxon>Campylobacterota</taxon>
        <taxon>Epsilonproteobacteria</taxon>
        <taxon>Campylobacterales</taxon>
        <taxon>Arcobacteraceae</taxon>
        <taxon>Arcobacter</taxon>
    </lineage>
</organism>
<dbReference type="InterPro" id="IPR054353">
    <property type="entry name" value="IstA-like_C"/>
</dbReference>
<dbReference type="RefSeq" id="WP_108561078.1">
    <property type="nucleotide sequence ID" value="NZ_MUXE01000024.1"/>
</dbReference>
<proteinExistence type="predicted"/>
<name>A0A363CWB7_9BACT</name>
<comment type="caution">
    <text evidence="2">The sequence shown here is derived from an EMBL/GenBank/DDBJ whole genome shotgun (WGS) entry which is preliminary data.</text>
</comment>
<evidence type="ECO:0000259" key="1">
    <source>
        <dbReference type="Pfam" id="PF22483"/>
    </source>
</evidence>
<evidence type="ECO:0000313" key="2">
    <source>
        <dbReference type="EMBL" id="PUE63388.1"/>
    </source>
</evidence>
<evidence type="ECO:0000313" key="3">
    <source>
        <dbReference type="Proteomes" id="UP000251135"/>
    </source>
</evidence>
<reference evidence="2 3" key="1">
    <citation type="submission" date="2017-02" db="EMBL/GenBank/DDBJ databases">
        <title>Arcobacter caeni sp. nov, a new Arcobacter species isolated from reclaimed water.</title>
        <authorList>
            <person name="Figueras M.J."/>
            <person name="Perez-Cataluna A."/>
            <person name="Salas-Masso N."/>
        </authorList>
    </citation>
    <scope>NUCLEOTIDE SEQUENCE [LARGE SCALE GENOMIC DNA]</scope>
    <source>
        <strain evidence="2 3">RW17-10</strain>
    </source>
</reference>
<dbReference type="EMBL" id="MUXE01000024">
    <property type="protein sequence ID" value="PUE63388.1"/>
    <property type="molecule type" value="Genomic_DNA"/>
</dbReference>
<dbReference type="Proteomes" id="UP000251135">
    <property type="component" value="Unassembled WGS sequence"/>
</dbReference>
<dbReference type="Pfam" id="PF22483">
    <property type="entry name" value="Mu-transpos_C_2"/>
    <property type="match status" value="1"/>
</dbReference>
<feature type="domain" description="Transposase for insertion sequence element IS21-like C-terminal" evidence="1">
    <location>
        <begin position="2"/>
        <end position="55"/>
    </location>
</feature>
<keyword evidence="3" id="KW-1185">Reference proteome</keyword>